<evidence type="ECO:0000256" key="2">
    <source>
        <dbReference type="ARBA" id="ARBA00022676"/>
    </source>
</evidence>
<evidence type="ECO:0000256" key="4">
    <source>
        <dbReference type="ARBA" id="ARBA00022692"/>
    </source>
</evidence>
<dbReference type="Pfam" id="PF00201">
    <property type="entry name" value="UDPGT"/>
    <property type="match status" value="1"/>
</dbReference>
<dbReference type="InterPro" id="IPR035595">
    <property type="entry name" value="UDP_glycos_trans_CS"/>
</dbReference>
<dbReference type="Proteomes" id="UP000824540">
    <property type="component" value="Unassembled WGS sequence"/>
</dbReference>
<comment type="caution">
    <text evidence="9">The sequence shown here is derived from an EMBL/GenBank/DDBJ whole genome shotgun (WGS) entry which is preliminary data.</text>
</comment>
<keyword evidence="3 7" id="KW-0808">Transferase</keyword>
<gene>
    <name evidence="9" type="ORF">JZ751_006915</name>
</gene>
<dbReference type="FunFam" id="3.40.50.2000:FF:000203">
    <property type="entry name" value="UDP-glucuronosyltransferase"/>
    <property type="match status" value="1"/>
</dbReference>
<dbReference type="InterPro" id="IPR002213">
    <property type="entry name" value="UDP_glucos_trans"/>
</dbReference>
<dbReference type="PANTHER" id="PTHR48043">
    <property type="entry name" value="EG:EG0003.4 PROTEIN-RELATED"/>
    <property type="match status" value="1"/>
</dbReference>
<evidence type="ECO:0000256" key="8">
    <source>
        <dbReference type="RuleBase" id="RU362059"/>
    </source>
</evidence>
<dbReference type="CDD" id="cd03784">
    <property type="entry name" value="GT1_Gtf-like"/>
    <property type="match status" value="1"/>
</dbReference>
<comment type="subcellular location">
    <subcellularLocation>
        <location evidence="8">Membrane</location>
        <topology evidence="8">Single-pass membrane protein</topology>
    </subcellularLocation>
</comment>
<evidence type="ECO:0000256" key="5">
    <source>
        <dbReference type="ARBA" id="ARBA00022989"/>
    </source>
</evidence>
<reference evidence="9" key="1">
    <citation type="thesis" date="2021" institute="BYU ScholarsArchive" country="Provo, UT, USA">
        <title>Applications of and Algorithms for Genome Assembly and Genomic Analyses with an Emphasis on Marine Teleosts.</title>
        <authorList>
            <person name="Pickett B.D."/>
        </authorList>
    </citation>
    <scope>NUCLEOTIDE SEQUENCE</scope>
    <source>
        <strain evidence="9">HI-2016</strain>
    </source>
</reference>
<evidence type="ECO:0000256" key="7">
    <source>
        <dbReference type="RuleBase" id="RU003718"/>
    </source>
</evidence>
<dbReference type="PANTHER" id="PTHR48043:SF32">
    <property type="entry name" value="UDP-GLUCURONOSYLTRANSFERASE"/>
    <property type="match status" value="1"/>
</dbReference>
<keyword evidence="10" id="KW-1185">Reference proteome</keyword>
<accession>A0A8T2P2C3</accession>
<keyword evidence="5 8" id="KW-1133">Transmembrane helix</keyword>
<dbReference type="OrthoDB" id="5835829at2759"/>
<dbReference type="PROSITE" id="PS00375">
    <property type="entry name" value="UDPGT"/>
    <property type="match status" value="1"/>
</dbReference>
<evidence type="ECO:0000313" key="10">
    <source>
        <dbReference type="Proteomes" id="UP000824540"/>
    </source>
</evidence>
<dbReference type="EMBL" id="JAFBMS010000015">
    <property type="protein sequence ID" value="KAG9346604.1"/>
    <property type="molecule type" value="Genomic_DNA"/>
</dbReference>
<sequence>MQGRGRGEDMQQGAQARFEAGLLRKILVVPVDGSHWVNMEILLKHLHYRGHQLTVIRSKSSWYIQESTPHYTSINVKLMEDEVDLSFYEKLLQRTLDIRRKGPVLQFLHQQMEMSSMQMLGHGICAKMAALMLNNSVLMTQLKDVQFDLVLTDPGLPIGVLLAHYLHLPMVYNVRWINTGDGHFIIAPSPISFVPVTGSMLGDRMEFLQRVQNLLHYVMGFLQEHFIILPLYQELISRHFSPATDLLSMQRSADLWLMRADFVFEFPRPTMPNVVYVAGFQCRPAQPLPADLEKFMQSSGEHGVVLMSLGTLISALPMEITERIAAAFARLPQNVIWRYMGEKPSTLGNNTLLVDWLPQNDLLGHPKTRVFVAHGGTNGLYEAIYHGVPVLGLPLLFDQFDNVLRLQARGAARALEVATLSTEEVLEALQDLLENPSYRSSMERLSRLHRDWPLSPLDSATFWIEYVIRNKGTAHLRSEAYSLPWYSYHSLDVVTLLLVVIGIFLWAIVYVCRKLCHRTCQKNKSKRD</sequence>
<evidence type="ECO:0000313" key="9">
    <source>
        <dbReference type="EMBL" id="KAG9346604.1"/>
    </source>
</evidence>
<dbReference type="SUPFAM" id="SSF53756">
    <property type="entry name" value="UDP-Glycosyltransferase/glycogen phosphorylase"/>
    <property type="match status" value="1"/>
</dbReference>
<evidence type="ECO:0000256" key="6">
    <source>
        <dbReference type="ARBA" id="ARBA00023136"/>
    </source>
</evidence>
<dbReference type="GO" id="GO:0015020">
    <property type="term" value="F:glucuronosyltransferase activity"/>
    <property type="evidence" value="ECO:0007669"/>
    <property type="project" value="UniProtKB-EC"/>
</dbReference>
<keyword evidence="6 8" id="KW-0472">Membrane</keyword>
<dbReference type="AlphaFoldDB" id="A0A8T2P2C3"/>
<protein>
    <recommendedName>
        <fullName evidence="8">UDP-glucuronosyltransferase</fullName>
        <ecNumber evidence="8">2.4.1.17</ecNumber>
    </recommendedName>
</protein>
<comment type="similarity">
    <text evidence="1 7">Belongs to the UDP-glycosyltransferase family.</text>
</comment>
<keyword evidence="4 8" id="KW-0812">Transmembrane</keyword>
<name>A0A8T2P2C3_9TELE</name>
<dbReference type="GO" id="GO:0016020">
    <property type="term" value="C:membrane"/>
    <property type="evidence" value="ECO:0007669"/>
    <property type="project" value="UniProtKB-SubCell"/>
</dbReference>
<comment type="catalytic activity">
    <reaction evidence="8">
        <text>glucuronate acceptor + UDP-alpha-D-glucuronate = acceptor beta-D-glucuronoside + UDP + H(+)</text>
        <dbReference type="Rhea" id="RHEA:21032"/>
        <dbReference type="ChEBI" id="CHEBI:15378"/>
        <dbReference type="ChEBI" id="CHEBI:58052"/>
        <dbReference type="ChEBI" id="CHEBI:58223"/>
        <dbReference type="ChEBI" id="CHEBI:132367"/>
        <dbReference type="ChEBI" id="CHEBI:132368"/>
        <dbReference type="EC" id="2.4.1.17"/>
    </reaction>
</comment>
<dbReference type="Gene3D" id="3.40.50.2000">
    <property type="entry name" value="Glycogen Phosphorylase B"/>
    <property type="match status" value="1"/>
</dbReference>
<organism evidence="9 10">
    <name type="scientific">Albula glossodonta</name>
    <name type="common">roundjaw bonefish</name>
    <dbReference type="NCBI Taxonomy" id="121402"/>
    <lineage>
        <taxon>Eukaryota</taxon>
        <taxon>Metazoa</taxon>
        <taxon>Chordata</taxon>
        <taxon>Craniata</taxon>
        <taxon>Vertebrata</taxon>
        <taxon>Euteleostomi</taxon>
        <taxon>Actinopterygii</taxon>
        <taxon>Neopterygii</taxon>
        <taxon>Teleostei</taxon>
        <taxon>Albuliformes</taxon>
        <taxon>Albulidae</taxon>
        <taxon>Albula</taxon>
    </lineage>
</organism>
<proteinExistence type="inferred from homology"/>
<dbReference type="EC" id="2.4.1.17" evidence="8"/>
<dbReference type="InterPro" id="IPR050271">
    <property type="entry name" value="UDP-glycosyltransferase"/>
</dbReference>
<evidence type="ECO:0000256" key="3">
    <source>
        <dbReference type="ARBA" id="ARBA00022679"/>
    </source>
</evidence>
<feature type="transmembrane region" description="Helical" evidence="8">
    <location>
        <begin position="493"/>
        <end position="512"/>
    </location>
</feature>
<keyword evidence="2 7" id="KW-0328">Glycosyltransferase</keyword>
<evidence type="ECO:0000256" key="1">
    <source>
        <dbReference type="ARBA" id="ARBA00009995"/>
    </source>
</evidence>
<dbReference type="FunFam" id="3.40.50.2000:FF:000001">
    <property type="entry name" value="UDP-glucuronosyltransferase"/>
    <property type="match status" value="1"/>
</dbReference>